<proteinExistence type="predicted"/>
<organism evidence="1">
    <name type="scientific">bioreactor metagenome</name>
    <dbReference type="NCBI Taxonomy" id="1076179"/>
    <lineage>
        <taxon>unclassified sequences</taxon>
        <taxon>metagenomes</taxon>
        <taxon>ecological metagenomes</taxon>
    </lineage>
</organism>
<evidence type="ECO:0000313" key="1">
    <source>
        <dbReference type="EMBL" id="MPN30852.1"/>
    </source>
</evidence>
<dbReference type="EMBL" id="VSSQ01082130">
    <property type="protein sequence ID" value="MPN30852.1"/>
    <property type="molecule type" value="Genomic_DNA"/>
</dbReference>
<sequence>MINLVMREWMVLLDLVALEDSLVEDLKIYSDLSSVEDLVVLVDKAKREGMVHVKDKIVSCK</sequence>
<dbReference type="AlphaFoldDB" id="A0A645GXS9"/>
<gene>
    <name evidence="1" type="ORF">SDC9_178323</name>
</gene>
<name>A0A645GXS9_9ZZZZ</name>
<accession>A0A645GXS9</accession>
<reference evidence="1" key="1">
    <citation type="submission" date="2019-08" db="EMBL/GenBank/DDBJ databases">
        <authorList>
            <person name="Kucharzyk K."/>
            <person name="Murdoch R.W."/>
            <person name="Higgins S."/>
            <person name="Loffler F."/>
        </authorList>
    </citation>
    <scope>NUCLEOTIDE SEQUENCE</scope>
</reference>
<protein>
    <submittedName>
        <fullName evidence="1">Uncharacterized protein</fullName>
    </submittedName>
</protein>
<comment type="caution">
    <text evidence="1">The sequence shown here is derived from an EMBL/GenBank/DDBJ whole genome shotgun (WGS) entry which is preliminary data.</text>
</comment>